<evidence type="ECO:0000256" key="4">
    <source>
        <dbReference type="ARBA" id="ARBA00005366"/>
    </source>
</evidence>
<proteinExistence type="inferred from homology"/>
<keyword evidence="13" id="KW-0206">Cytoskeleton</keyword>
<evidence type="ECO:0000256" key="14">
    <source>
        <dbReference type="ARBA" id="ARBA00023242"/>
    </source>
</evidence>
<feature type="region of interest" description="Disordered" evidence="19">
    <location>
        <begin position="1"/>
        <end position="31"/>
    </location>
</feature>
<evidence type="ECO:0000256" key="19">
    <source>
        <dbReference type="SAM" id="MobiDB-lite"/>
    </source>
</evidence>
<keyword evidence="12" id="KW-0175">Coiled coil</keyword>
<evidence type="ECO:0000313" key="21">
    <source>
        <dbReference type="Proteomes" id="UP000276215"/>
    </source>
</evidence>
<evidence type="ECO:0000256" key="18">
    <source>
        <dbReference type="ARBA" id="ARBA00044358"/>
    </source>
</evidence>
<evidence type="ECO:0000256" key="11">
    <source>
        <dbReference type="ARBA" id="ARBA00022838"/>
    </source>
</evidence>
<evidence type="ECO:0000256" key="17">
    <source>
        <dbReference type="ARBA" id="ARBA00044152"/>
    </source>
</evidence>
<comment type="subcellular location">
    <subcellularLocation>
        <location evidence="3">Chromosome</location>
        <location evidence="3">Centromere</location>
        <location evidence="3">Kinetochore</location>
    </subcellularLocation>
    <subcellularLocation>
        <location evidence="2">Cytoplasm</location>
        <location evidence="2">Cytoskeleton</location>
        <location evidence="2">Spindle</location>
    </subcellularLocation>
    <subcellularLocation>
        <location evidence="1">Nucleus</location>
    </subcellularLocation>
</comment>
<comment type="similarity">
    <text evidence="4">Belongs to the DASH complex DUO1 family.</text>
</comment>
<evidence type="ECO:0000313" key="20">
    <source>
        <dbReference type="EMBL" id="RPA92984.1"/>
    </source>
</evidence>
<evidence type="ECO:0000256" key="2">
    <source>
        <dbReference type="ARBA" id="ARBA00004186"/>
    </source>
</evidence>
<dbReference type="PANTHER" id="PTHR28216:SF1">
    <property type="entry name" value="DASH COMPLEX SUBUNIT DUO1"/>
    <property type="match status" value="1"/>
</dbReference>
<sequence length="219" mass="23227">MSNEEPPLRLSDLQIDDGNKEKPVRSAAVEQDAREEALRAELAGVQQINSVIEGVVSSLEKAKENMETVSTTVASANTLLDLWIRILSQTEHTQRLLLSGHWEGATQDLNDIEAEAAAKVHEAERRREEERERAAAREREAAAAEARRAAAERKPTRGTRRTGGSGTGRSGSSGGPRIGAPTSSSSSGTGNGTGRGSRGGRGTRGGSGIGRGLPRRGVR</sequence>
<protein>
    <recommendedName>
        <fullName evidence="17">DASH complex subunit DUO1</fullName>
    </recommendedName>
    <alternativeName>
        <fullName evidence="18">Outer kinetochore protein DUO1</fullName>
    </alternativeName>
</protein>
<keyword evidence="16" id="KW-0137">Centromere</keyword>
<dbReference type="AlphaFoldDB" id="A0A3N4JGK7"/>
<organism evidence="20 21">
    <name type="scientific">Choiromyces venosus 120613-1</name>
    <dbReference type="NCBI Taxonomy" id="1336337"/>
    <lineage>
        <taxon>Eukaryota</taxon>
        <taxon>Fungi</taxon>
        <taxon>Dikarya</taxon>
        <taxon>Ascomycota</taxon>
        <taxon>Pezizomycotina</taxon>
        <taxon>Pezizomycetes</taxon>
        <taxon>Pezizales</taxon>
        <taxon>Tuberaceae</taxon>
        <taxon>Choiromyces</taxon>
    </lineage>
</organism>
<evidence type="ECO:0000256" key="12">
    <source>
        <dbReference type="ARBA" id="ARBA00023054"/>
    </source>
</evidence>
<evidence type="ECO:0000256" key="13">
    <source>
        <dbReference type="ARBA" id="ARBA00023212"/>
    </source>
</evidence>
<evidence type="ECO:0000256" key="5">
    <source>
        <dbReference type="ARBA" id="ARBA00022454"/>
    </source>
</evidence>
<keyword evidence="15" id="KW-0131">Cell cycle</keyword>
<feature type="compositionally biased region" description="Gly residues" evidence="19">
    <location>
        <begin position="189"/>
        <end position="211"/>
    </location>
</feature>
<evidence type="ECO:0000256" key="16">
    <source>
        <dbReference type="ARBA" id="ARBA00023328"/>
    </source>
</evidence>
<keyword evidence="11" id="KW-0995">Kinetochore</keyword>
<dbReference type="EMBL" id="ML120462">
    <property type="protein sequence ID" value="RPA92984.1"/>
    <property type="molecule type" value="Genomic_DNA"/>
</dbReference>
<dbReference type="GO" id="GO:0005874">
    <property type="term" value="C:microtubule"/>
    <property type="evidence" value="ECO:0007669"/>
    <property type="project" value="UniProtKB-KW"/>
</dbReference>
<dbReference type="GO" id="GO:0007059">
    <property type="term" value="P:chromosome segregation"/>
    <property type="evidence" value="ECO:0007669"/>
    <property type="project" value="UniProtKB-KW"/>
</dbReference>
<evidence type="ECO:0000256" key="6">
    <source>
        <dbReference type="ARBA" id="ARBA00022490"/>
    </source>
</evidence>
<dbReference type="Pfam" id="PF08651">
    <property type="entry name" value="DASH_Duo1"/>
    <property type="match status" value="1"/>
</dbReference>
<reference evidence="20 21" key="1">
    <citation type="journal article" date="2018" name="Nat. Ecol. Evol.">
        <title>Pezizomycetes genomes reveal the molecular basis of ectomycorrhizal truffle lifestyle.</title>
        <authorList>
            <person name="Murat C."/>
            <person name="Payen T."/>
            <person name="Noel B."/>
            <person name="Kuo A."/>
            <person name="Morin E."/>
            <person name="Chen J."/>
            <person name="Kohler A."/>
            <person name="Krizsan K."/>
            <person name="Balestrini R."/>
            <person name="Da Silva C."/>
            <person name="Montanini B."/>
            <person name="Hainaut M."/>
            <person name="Levati E."/>
            <person name="Barry K.W."/>
            <person name="Belfiori B."/>
            <person name="Cichocki N."/>
            <person name="Clum A."/>
            <person name="Dockter R.B."/>
            <person name="Fauchery L."/>
            <person name="Guy J."/>
            <person name="Iotti M."/>
            <person name="Le Tacon F."/>
            <person name="Lindquist E.A."/>
            <person name="Lipzen A."/>
            <person name="Malagnac F."/>
            <person name="Mello A."/>
            <person name="Molinier V."/>
            <person name="Miyauchi S."/>
            <person name="Poulain J."/>
            <person name="Riccioni C."/>
            <person name="Rubini A."/>
            <person name="Sitrit Y."/>
            <person name="Splivallo R."/>
            <person name="Traeger S."/>
            <person name="Wang M."/>
            <person name="Zifcakova L."/>
            <person name="Wipf D."/>
            <person name="Zambonelli A."/>
            <person name="Paolocci F."/>
            <person name="Nowrousian M."/>
            <person name="Ottonello S."/>
            <person name="Baldrian P."/>
            <person name="Spatafora J.W."/>
            <person name="Henrissat B."/>
            <person name="Nagy L.G."/>
            <person name="Aury J.M."/>
            <person name="Wincker P."/>
            <person name="Grigoriev I.V."/>
            <person name="Bonfante P."/>
            <person name="Martin F.M."/>
        </authorList>
    </citation>
    <scope>NUCLEOTIDE SEQUENCE [LARGE SCALE GENOMIC DNA]</scope>
    <source>
        <strain evidence="20 21">120613-1</strain>
    </source>
</reference>
<evidence type="ECO:0000256" key="7">
    <source>
        <dbReference type="ARBA" id="ARBA00022618"/>
    </source>
</evidence>
<evidence type="ECO:0000256" key="1">
    <source>
        <dbReference type="ARBA" id="ARBA00004123"/>
    </source>
</evidence>
<evidence type="ECO:0000256" key="9">
    <source>
        <dbReference type="ARBA" id="ARBA00022776"/>
    </source>
</evidence>
<name>A0A3N4JGK7_9PEZI</name>
<feature type="region of interest" description="Disordered" evidence="19">
    <location>
        <begin position="119"/>
        <end position="219"/>
    </location>
</feature>
<evidence type="ECO:0000256" key="10">
    <source>
        <dbReference type="ARBA" id="ARBA00022829"/>
    </source>
</evidence>
<dbReference type="GO" id="GO:0042729">
    <property type="term" value="C:DASH complex"/>
    <property type="evidence" value="ECO:0007669"/>
    <property type="project" value="InterPro"/>
</dbReference>
<evidence type="ECO:0000256" key="3">
    <source>
        <dbReference type="ARBA" id="ARBA00004629"/>
    </source>
</evidence>
<feature type="compositionally biased region" description="Gly residues" evidence="19">
    <location>
        <begin position="161"/>
        <end position="177"/>
    </location>
</feature>
<keyword evidence="8" id="KW-0493">Microtubule</keyword>
<feature type="compositionally biased region" description="Basic and acidic residues" evidence="19">
    <location>
        <begin position="119"/>
        <end position="155"/>
    </location>
</feature>
<dbReference type="GO" id="GO:0072686">
    <property type="term" value="C:mitotic spindle"/>
    <property type="evidence" value="ECO:0007669"/>
    <property type="project" value="InterPro"/>
</dbReference>
<dbReference type="InterPro" id="IPR013960">
    <property type="entry name" value="DASH_Duo1"/>
</dbReference>
<dbReference type="GO" id="GO:0000278">
    <property type="term" value="P:mitotic cell cycle"/>
    <property type="evidence" value="ECO:0007669"/>
    <property type="project" value="InterPro"/>
</dbReference>
<dbReference type="PANTHER" id="PTHR28216">
    <property type="entry name" value="DASH COMPLEX SUBUNIT DUO1"/>
    <property type="match status" value="1"/>
</dbReference>
<dbReference type="STRING" id="1336337.A0A3N4JGK7"/>
<evidence type="ECO:0000256" key="15">
    <source>
        <dbReference type="ARBA" id="ARBA00023306"/>
    </source>
</evidence>
<gene>
    <name evidence="20" type="ORF">L873DRAFT_118101</name>
</gene>
<keyword evidence="7" id="KW-0132">Cell division</keyword>
<accession>A0A3N4JGK7</accession>
<dbReference type="OrthoDB" id="5599235at2759"/>
<keyword evidence="14" id="KW-0539">Nucleus</keyword>
<dbReference type="GO" id="GO:0051301">
    <property type="term" value="P:cell division"/>
    <property type="evidence" value="ECO:0007669"/>
    <property type="project" value="UniProtKB-KW"/>
</dbReference>
<keyword evidence="10" id="KW-0159">Chromosome partition</keyword>
<dbReference type="Proteomes" id="UP000276215">
    <property type="component" value="Unassembled WGS sequence"/>
</dbReference>
<evidence type="ECO:0000256" key="8">
    <source>
        <dbReference type="ARBA" id="ARBA00022701"/>
    </source>
</evidence>
<keyword evidence="21" id="KW-1185">Reference proteome</keyword>
<keyword evidence="6" id="KW-0963">Cytoplasm</keyword>
<keyword evidence="9" id="KW-0498">Mitosis</keyword>
<keyword evidence="5" id="KW-0158">Chromosome</keyword>